<comment type="caution">
    <text evidence="1">The sequence shown here is derived from an EMBL/GenBank/DDBJ whole genome shotgun (WGS) entry which is preliminary data.</text>
</comment>
<proteinExistence type="predicted"/>
<gene>
    <name evidence="1" type="ORF">T12_16900</name>
</gene>
<name>A0A0V0ZPE7_9BILA</name>
<evidence type="ECO:0000313" key="1">
    <source>
        <dbReference type="EMBL" id="KRY14322.1"/>
    </source>
</evidence>
<evidence type="ECO:0000313" key="2">
    <source>
        <dbReference type="Proteomes" id="UP000054783"/>
    </source>
</evidence>
<organism evidence="1 2">
    <name type="scientific">Trichinella patagoniensis</name>
    <dbReference type="NCBI Taxonomy" id="990121"/>
    <lineage>
        <taxon>Eukaryota</taxon>
        <taxon>Metazoa</taxon>
        <taxon>Ecdysozoa</taxon>
        <taxon>Nematoda</taxon>
        <taxon>Enoplea</taxon>
        <taxon>Dorylaimia</taxon>
        <taxon>Trichinellida</taxon>
        <taxon>Trichinellidae</taxon>
        <taxon>Trichinella</taxon>
    </lineage>
</organism>
<protein>
    <submittedName>
        <fullName evidence="1">Uncharacterized protein</fullName>
    </submittedName>
</protein>
<dbReference type="AlphaFoldDB" id="A0A0V0ZPE7"/>
<reference evidence="1 2" key="1">
    <citation type="submission" date="2015-01" db="EMBL/GenBank/DDBJ databases">
        <title>Evolution of Trichinella species and genotypes.</title>
        <authorList>
            <person name="Korhonen P.K."/>
            <person name="Edoardo P."/>
            <person name="Giuseppe L.R."/>
            <person name="Gasser R.B."/>
        </authorList>
    </citation>
    <scope>NUCLEOTIDE SEQUENCE [LARGE SCALE GENOMIC DNA]</scope>
    <source>
        <strain evidence="1">ISS2496</strain>
    </source>
</reference>
<dbReference type="Proteomes" id="UP000054783">
    <property type="component" value="Unassembled WGS sequence"/>
</dbReference>
<dbReference type="EMBL" id="JYDQ01000119">
    <property type="protein sequence ID" value="KRY14322.1"/>
    <property type="molecule type" value="Genomic_DNA"/>
</dbReference>
<sequence length="146" mass="15539">MAIKKCSTLISLQSNPPVAAGLQSDETPGGAFVLFLSYGCANLPDGCWSAQAHHEHPAGSTGTKLPLYPTPQHLRFRNPRELQLTAQLPISVGISWPDGCTLCAALGPTLENARQCLNGWIASSLYISITGLVFSEASRLNSASCW</sequence>
<keyword evidence="2" id="KW-1185">Reference proteome</keyword>
<accession>A0A0V0ZPE7</accession>